<dbReference type="EMBL" id="CP036316">
    <property type="protein sequence ID" value="QDT63729.1"/>
    <property type="molecule type" value="Genomic_DNA"/>
</dbReference>
<evidence type="ECO:0008006" key="4">
    <source>
        <dbReference type="Google" id="ProtNLM"/>
    </source>
</evidence>
<proteinExistence type="predicted"/>
<evidence type="ECO:0000256" key="1">
    <source>
        <dbReference type="SAM" id="MobiDB-lite"/>
    </source>
</evidence>
<accession>A0A517T5T9</accession>
<sequence>MNFNSQPNEFRGLFTALAACILFIGCGSDGGMKFVPVSGTVTVDGQPAANVMVRFKPVPVDGDINSGPVSIAFTDESGKYSLQADSGQHSHGAVPGTHRVLILGKESLGVVSSWSKGSPEDYPPGEAPPDIRTPPVIEVPMTDPVEFIVPDTGTSDANFDL</sequence>
<dbReference type="RefSeq" id="WP_145260259.1">
    <property type="nucleotide sequence ID" value="NZ_CP036316.1"/>
</dbReference>
<dbReference type="Proteomes" id="UP000319976">
    <property type="component" value="Chromosome"/>
</dbReference>
<reference evidence="2 3" key="1">
    <citation type="submission" date="2019-02" db="EMBL/GenBank/DDBJ databases">
        <title>Deep-cultivation of Planctomycetes and their phenomic and genomic characterization uncovers novel biology.</title>
        <authorList>
            <person name="Wiegand S."/>
            <person name="Jogler M."/>
            <person name="Boedeker C."/>
            <person name="Pinto D."/>
            <person name="Vollmers J."/>
            <person name="Rivas-Marin E."/>
            <person name="Kohn T."/>
            <person name="Peeters S.H."/>
            <person name="Heuer A."/>
            <person name="Rast P."/>
            <person name="Oberbeckmann S."/>
            <person name="Bunk B."/>
            <person name="Jeske O."/>
            <person name="Meyerdierks A."/>
            <person name="Storesund J.E."/>
            <person name="Kallscheuer N."/>
            <person name="Luecker S."/>
            <person name="Lage O.M."/>
            <person name="Pohl T."/>
            <person name="Merkel B.J."/>
            <person name="Hornburger P."/>
            <person name="Mueller R.-W."/>
            <person name="Bruemmer F."/>
            <person name="Labrenz M."/>
            <person name="Spormann A.M."/>
            <person name="Op den Camp H."/>
            <person name="Overmann J."/>
            <person name="Amann R."/>
            <person name="Jetten M.S.M."/>
            <person name="Mascher T."/>
            <person name="Medema M.H."/>
            <person name="Devos D.P."/>
            <person name="Kaster A.-K."/>
            <person name="Ovreas L."/>
            <person name="Rohde M."/>
            <person name="Galperin M.Y."/>
            <person name="Jogler C."/>
        </authorList>
    </citation>
    <scope>NUCLEOTIDE SEQUENCE [LARGE SCALE GENOMIC DNA]</scope>
    <source>
        <strain evidence="2 3">V22</strain>
    </source>
</reference>
<dbReference type="AlphaFoldDB" id="A0A517T5T9"/>
<protein>
    <recommendedName>
        <fullName evidence="4">Carboxypeptidase regulatory-like domain-containing protein</fullName>
    </recommendedName>
</protein>
<organism evidence="2 3">
    <name type="scientific">Calycomorphotria hydatis</name>
    <dbReference type="NCBI Taxonomy" id="2528027"/>
    <lineage>
        <taxon>Bacteria</taxon>
        <taxon>Pseudomonadati</taxon>
        <taxon>Planctomycetota</taxon>
        <taxon>Planctomycetia</taxon>
        <taxon>Planctomycetales</taxon>
        <taxon>Planctomycetaceae</taxon>
        <taxon>Calycomorphotria</taxon>
    </lineage>
</organism>
<dbReference type="KEGG" id="chya:V22_09540"/>
<evidence type="ECO:0000313" key="3">
    <source>
        <dbReference type="Proteomes" id="UP000319976"/>
    </source>
</evidence>
<keyword evidence="3" id="KW-1185">Reference proteome</keyword>
<name>A0A517T5T9_9PLAN</name>
<gene>
    <name evidence="2" type="ORF">V22_09540</name>
</gene>
<dbReference type="OrthoDB" id="280880at2"/>
<evidence type="ECO:0000313" key="2">
    <source>
        <dbReference type="EMBL" id="QDT63729.1"/>
    </source>
</evidence>
<feature type="region of interest" description="Disordered" evidence="1">
    <location>
        <begin position="113"/>
        <end position="137"/>
    </location>
</feature>